<proteinExistence type="predicted"/>
<keyword evidence="2" id="KW-1185">Reference proteome</keyword>
<sequence>MVTPSASSYGDGCGMLYVKLVSLDSACKDDENSSKYYVNIRVWDRERQPNKAVPMGTKIDKSFIFDGIVYYGNTNINISLKRKRTLRKPQVAATGSFRLLNCIYKKWMEERQGKQGDQYAALTEQTEFTPSVSFLTKEQAIAYTLPFQRLTYVSLLPHHEHSSLSKQPNSNRHPHRKHTLHSLLSPQAFRQSPSPHAHGSHH</sequence>
<protein>
    <submittedName>
        <fullName evidence="1">Uncharacterized protein</fullName>
    </submittedName>
</protein>
<dbReference type="RefSeq" id="XP_012895957.1">
    <property type="nucleotide sequence ID" value="XM_013040503.1"/>
</dbReference>
<organism evidence="1">
    <name type="scientific">Blastocystis hominis</name>
    <dbReference type="NCBI Taxonomy" id="12968"/>
    <lineage>
        <taxon>Eukaryota</taxon>
        <taxon>Sar</taxon>
        <taxon>Stramenopiles</taxon>
        <taxon>Bigyra</taxon>
        <taxon>Opalozoa</taxon>
        <taxon>Opalinata</taxon>
        <taxon>Blastocystidae</taxon>
        <taxon>Blastocystis</taxon>
    </lineage>
</organism>
<accession>D8M1H0</accession>
<dbReference type="InParanoid" id="D8M1H0"/>
<dbReference type="GeneID" id="24919216"/>
<dbReference type="AlphaFoldDB" id="D8M1H0"/>
<dbReference type="OrthoDB" id="341259at2759"/>
<dbReference type="EMBL" id="FN668645">
    <property type="protein sequence ID" value="CBK21909.2"/>
    <property type="molecule type" value="Genomic_DNA"/>
</dbReference>
<evidence type="ECO:0000313" key="1">
    <source>
        <dbReference type="EMBL" id="CBK21909.2"/>
    </source>
</evidence>
<dbReference type="Proteomes" id="UP000008312">
    <property type="component" value="Unassembled WGS sequence"/>
</dbReference>
<evidence type="ECO:0000313" key="2">
    <source>
        <dbReference type="Proteomes" id="UP000008312"/>
    </source>
</evidence>
<reference evidence="1" key="1">
    <citation type="submission" date="2010-02" db="EMBL/GenBank/DDBJ databases">
        <title>Sequencing and annotation of the Blastocystis hominis genome.</title>
        <authorList>
            <person name="Wincker P."/>
        </authorList>
    </citation>
    <scope>NUCLEOTIDE SEQUENCE</scope>
    <source>
        <strain evidence="1">Singapore isolate B</strain>
    </source>
</reference>
<gene>
    <name evidence="1" type="ORF">GSBLH_T00002003001</name>
</gene>
<name>D8M1H0_BLAHO</name>